<dbReference type="SUPFAM" id="SSF81606">
    <property type="entry name" value="PP2C-like"/>
    <property type="match status" value="1"/>
</dbReference>
<dbReference type="EMBL" id="CADCVS010000233">
    <property type="protein sequence ID" value="CAA9497967.1"/>
    <property type="molecule type" value="Genomic_DNA"/>
</dbReference>
<dbReference type="AlphaFoldDB" id="A0A6J4SJW4"/>
<dbReference type="Gene3D" id="3.60.40.10">
    <property type="entry name" value="PPM-type phosphatase domain"/>
    <property type="match status" value="1"/>
</dbReference>
<sequence>MSDDRQHQPSSPALNLGELLAAVEAAPPVAAADVVGAVLAEKLGAAAVSFLIADYSGDSLIRLGNGDQVAPTRRLGHDTAARVALQGTPHGRVLLAQAIEVVPDDSGLTVLAPVTSRGEAVGVLELRLPSAPDEQTLVDVAQAAHALAYIVIANRRYTDLFEWGQRSVPLSLAAEIQHRLLPGAYTCEGGQFTLAAWLEPAGEVGGDTFDFSLDRDALHLSLTDAMGHSVNSSLLATLLLGAVRNGRRRGARLDEMARLADAALEEHAREAEFVTGQIVRIDLHTERAEVVNAGHPPPLRLRNGVVDEVPLFADPPFGADAQGTQYHIQVLPLEPGDRLMFLTDGVLDRQATSEELHATLAATSDEHPREAVQSLIRAAREASDGPLADDATAMCFDWHGGPPD</sequence>
<evidence type="ECO:0000259" key="2">
    <source>
        <dbReference type="SMART" id="SM00331"/>
    </source>
</evidence>
<organism evidence="3">
    <name type="scientific">uncultured Solirubrobacteraceae bacterium</name>
    <dbReference type="NCBI Taxonomy" id="1162706"/>
    <lineage>
        <taxon>Bacteria</taxon>
        <taxon>Bacillati</taxon>
        <taxon>Actinomycetota</taxon>
        <taxon>Thermoleophilia</taxon>
        <taxon>Solirubrobacterales</taxon>
        <taxon>Solirubrobacteraceae</taxon>
        <taxon>environmental samples</taxon>
    </lineage>
</organism>
<feature type="domain" description="PPM-type phosphatase" evidence="2">
    <location>
        <begin position="189"/>
        <end position="398"/>
    </location>
</feature>
<dbReference type="InterPro" id="IPR052016">
    <property type="entry name" value="Bact_Sigma-Reg"/>
</dbReference>
<dbReference type="InterPro" id="IPR001932">
    <property type="entry name" value="PPM-type_phosphatase-like_dom"/>
</dbReference>
<keyword evidence="1" id="KW-0378">Hydrolase</keyword>
<dbReference type="InterPro" id="IPR036457">
    <property type="entry name" value="PPM-type-like_dom_sf"/>
</dbReference>
<reference evidence="3" key="1">
    <citation type="submission" date="2020-02" db="EMBL/GenBank/DDBJ databases">
        <authorList>
            <person name="Meier V. D."/>
        </authorList>
    </citation>
    <scope>NUCLEOTIDE SEQUENCE</scope>
    <source>
        <strain evidence="3">AVDCRST_MAG30</strain>
    </source>
</reference>
<accession>A0A6J4SJW4</accession>
<dbReference type="SMART" id="SM00331">
    <property type="entry name" value="PP2C_SIG"/>
    <property type="match status" value="1"/>
</dbReference>
<dbReference type="PANTHER" id="PTHR43156">
    <property type="entry name" value="STAGE II SPORULATION PROTEIN E-RELATED"/>
    <property type="match status" value="1"/>
</dbReference>
<protein>
    <submittedName>
        <fullName evidence="3">Serine phosphatase RsbU, regulator of sigma subunit</fullName>
    </submittedName>
</protein>
<gene>
    <name evidence="3" type="ORF">AVDCRST_MAG30-1738</name>
</gene>
<dbReference type="GO" id="GO:0016791">
    <property type="term" value="F:phosphatase activity"/>
    <property type="evidence" value="ECO:0007669"/>
    <property type="project" value="TreeGrafter"/>
</dbReference>
<dbReference type="PANTHER" id="PTHR43156:SF2">
    <property type="entry name" value="STAGE II SPORULATION PROTEIN E"/>
    <property type="match status" value="1"/>
</dbReference>
<evidence type="ECO:0000256" key="1">
    <source>
        <dbReference type="ARBA" id="ARBA00022801"/>
    </source>
</evidence>
<evidence type="ECO:0000313" key="3">
    <source>
        <dbReference type="EMBL" id="CAA9497967.1"/>
    </source>
</evidence>
<dbReference type="Pfam" id="PF07228">
    <property type="entry name" value="SpoIIE"/>
    <property type="match status" value="1"/>
</dbReference>
<name>A0A6J4SJW4_9ACTN</name>
<proteinExistence type="predicted"/>